<dbReference type="EMBL" id="VBSP01000014">
    <property type="protein sequence ID" value="TLQ41573.1"/>
    <property type="molecule type" value="Genomic_DNA"/>
</dbReference>
<dbReference type="SUPFAM" id="SSF55729">
    <property type="entry name" value="Acyl-CoA N-acyltransferases (Nat)"/>
    <property type="match status" value="1"/>
</dbReference>
<dbReference type="Proteomes" id="UP000306420">
    <property type="component" value="Unassembled WGS sequence"/>
</dbReference>
<keyword evidence="1" id="KW-0808">Transferase</keyword>
<dbReference type="InterPro" id="IPR016181">
    <property type="entry name" value="Acyl_CoA_acyltransferase"/>
</dbReference>
<dbReference type="RefSeq" id="WP_138404370.1">
    <property type="nucleotide sequence ID" value="NZ_VBSP01000014.1"/>
</dbReference>
<gene>
    <name evidence="1" type="ORF">FEZ33_05320</name>
</gene>
<proteinExistence type="predicted"/>
<dbReference type="GO" id="GO:0016740">
    <property type="term" value="F:transferase activity"/>
    <property type="evidence" value="ECO:0007669"/>
    <property type="project" value="UniProtKB-KW"/>
</dbReference>
<dbReference type="AlphaFoldDB" id="A0A5R9DVB4"/>
<name>A0A5R9DVB4_9LACT</name>
<dbReference type="OrthoDB" id="9796381at2"/>
<dbReference type="Gene3D" id="3.40.630.30">
    <property type="match status" value="1"/>
</dbReference>
<comment type="caution">
    <text evidence="1">The sequence shown here is derived from an EMBL/GenBank/DDBJ whole genome shotgun (WGS) entry which is preliminary data.</text>
</comment>
<accession>A0A5R9DVB4</accession>
<sequence>MYIRQTKKSEIPEVMKVIEYGRQLQRKNGNNIQWPNHYPAASDIETDILNSHSYVCVIDDQDQTDLPEETIVATMCIQSGEDPTYQEINGEWLNDRPYVTIHRIASNQQINGAGSFCMQYVIDHYDNIKIDTHRKNTSMIALIEKFGFQHCGDIIIEDGTPREVFQYYK</sequence>
<evidence type="ECO:0000313" key="2">
    <source>
        <dbReference type="Proteomes" id="UP000306420"/>
    </source>
</evidence>
<reference evidence="1 2" key="1">
    <citation type="submission" date="2019-05" db="EMBL/GenBank/DDBJ databases">
        <title>The metagenome of a microbial culture collection derived from dairy environment covers the genomic content of the human microbiome.</title>
        <authorList>
            <person name="Roder T."/>
            <person name="Wuthrich D."/>
            <person name="Sattari Z."/>
            <person name="Von Ah U."/>
            <person name="Bar C."/>
            <person name="Ronchi F."/>
            <person name="Macpherson A.J."/>
            <person name="Ganal-Vonarburg S.C."/>
            <person name="Bruggmann R."/>
            <person name="Vergeres G."/>
        </authorList>
    </citation>
    <scope>NUCLEOTIDE SEQUENCE [LARGE SCALE GENOMIC DNA]</scope>
    <source>
        <strain evidence="1 2">FAM 24227</strain>
    </source>
</reference>
<protein>
    <submittedName>
        <fullName evidence="1">GNAT family N-acetyltransferase</fullName>
    </submittedName>
</protein>
<evidence type="ECO:0000313" key="1">
    <source>
        <dbReference type="EMBL" id="TLQ41573.1"/>
    </source>
</evidence>
<organism evidence="1 2">
    <name type="scientific">Ruoffia tabacinasalis</name>
    <dbReference type="NCBI Taxonomy" id="87458"/>
    <lineage>
        <taxon>Bacteria</taxon>
        <taxon>Bacillati</taxon>
        <taxon>Bacillota</taxon>
        <taxon>Bacilli</taxon>
        <taxon>Lactobacillales</taxon>
        <taxon>Aerococcaceae</taxon>
        <taxon>Ruoffia</taxon>
    </lineage>
</organism>